<dbReference type="Gene3D" id="3.40.50.1390">
    <property type="entry name" value="Resolvase, N-terminal catalytic domain"/>
    <property type="match status" value="1"/>
</dbReference>
<dbReference type="GO" id="GO:0000150">
    <property type="term" value="F:DNA strand exchange activity"/>
    <property type="evidence" value="ECO:0007669"/>
    <property type="project" value="InterPro"/>
</dbReference>
<dbReference type="Proteomes" id="UP000196710">
    <property type="component" value="Chromosome"/>
</dbReference>
<feature type="domain" description="Recombinase" evidence="2">
    <location>
        <begin position="198"/>
        <end position="323"/>
    </location>
</feature>
<dbReference type="Pfam" id="PF00239">
    <property type="entry name" value="Resolvase"/>
    <property type="match status" value="1"/>
</dbReference>
<gene>
    <name evidence="3" type="ORF">ADH66_00885</name>
    <name evidence="4" type="ORF">I5Q82_10875</name>
</gene>
<proteinExistence type="predicted"/>
<dbReference type="PANTHER" id="PTHR30461:SF23">
    <property type="entry name" value="DNA RECOMBINASE-RELATED"/>
    <property type="match status" value="1"/>
</dbReference>
<sequence>MPEPICSPEHDTWEKRFIPAKPKATLRNRLFRVCAYCRVSTDNDAQMSSFELQQAHYRQMADQRPNWSLRHIYADEGISGVSLKNRTAFNDMIAACERGEYDLIVTKSVSRFARNLVDCISLVRRLKNLDPPVGVFFETDNLNTIEESSEFMLTFLASFAQEESVKKREAMIWSLSQRFKDRQLLTPPLLGYDRQRDAAGHYIKYAPLAVNEAEANVVRFIFDAYLYGWSQADIAAFLTDIGCRTKTGSTGWNSGSISYILSNERYCGDILTWKTFTSDLFNHKRKKNRQDMDQYHYRGQHESIIPREKFEMAQALLENRKHSMRGGLPSLHVIDDGIFRGFVPINHHWINDDPGLYYDLSNSVSTPRREIRLLKSAFSMFDLKGYQVVRSQFTQARYEGPAVTLGIDRITFNLFCVRMFADVGHIQLLLHPSQRKIAIRPCDEGAVHCIKWRPDGDMSLYAKVLRCRHFGTALFRIMEWDPNYLYKVRGTWVQRERRQIIVFNLENAVSAVPLPQAGGTRLRRAELYAEAWEYSFGDEFYDHIRENNIFYMGQSAAWQVDRPSVPAPGIEQYKTPTDCELQALADKLKKGDGVGNAGTG</sequence>
<dbReference type="InterPro" id="IPR011109">
    <property type="entry name" value="DNA_bind_recombinase_dom"/>
</dbReference>
<dbReference type="CDD" id="cd00338">
    <property type="entry name" value="Ser_Recombinase"/>
    <property type="match status" value="1"/>
</dbReference>
<dbReference type="AlphaFoldDB" id="A0A1Z2XLN0"/>
<dbReference type="EMBL" id="CP021422">
    <property type="protein sequence ID" value="ASB39340.1"/>
    <property type="molecule type" value="Genomic_DNA"/>
</dbReference>
<dbReference type="KEGG" id="amur:ADH66_00885"/>
<dbReference type="InterPro" id="IPR006119">
    <property type="entry name" value="Resolv_N"/>
</dbReference>
<organism evidence="4 6">
    <name type="scientific">Acutalibacter muris</name>
    <dbReference type="NCBI Taxonomy" id="1796620"/>
    <lineage>
        <taxon>Bacteria</taxon>
        <taxon>Bacillati</taxon>
        <taxon>Bacillota</taxon>
        <taxon>Clostridia</taxon>
        <taxon>Eubacteriales</taxon>
        <taxon>Acutalibacteraceae</taxon>
        <taxon>Acutalibacter</taxon>
    </lineage>
</organism>
<reference evidence="5" key="2">
    <citation type="submission" date="2017-05" db="EMBL/GenBank/DDBJ databases">
        <title>Improved OligoMM genomes.</title>
        <authorList>
            <person name="Garzetti D."/>
        </authorList>
    </citation>
    <scope>NUCLEOTIDE SEQUENCE [LARGE SCALE GENOMIC DNA]</scope>
    <source>
        <strain evidence="5">KB18</strain>
    </source>
</reference>
<dbReference type="InterPro" id="IPR050639">
    <property type="entry name" value="SSR_resolvase"/>
</dbReference>
<dbReference type="Proteomes" id="UP000596035">
    <property type="component" value="Chromosome"/>
</dbReference>
<evidence type="ECO:0000313" key="5">
    <source>
        <dbReference type="Proteomes" id="UP000196710"/>
    </source>
</evidence>
<evidence type="ECO:0000259" key="1">
    <source>
        <dbReference type="PROSITE" id="PS51736"/>
    </source>
</evidence>
<dbReference type="EMBL" id="CP065321">
    <property type="protein sequence ID" value="QQR28629.1"/>
    <property type="molecule type" value="Genomic_DNA"/>
</dbReference>
<dbReference type="PROSITE" id="PS51736">
    <property type="entry name" value="RECOMBINASES_3"/>
    <property type="match status" value="1"/>
</dbReference>
<accession>A0A1Z2XLN0</accession>
<dbReference type="PROSITE" id="PS51737">
    <property type="entry name" value="RECOMBINASE_DNA_BIND"/>
    <property type="match status" value="1"/>
</dbReference>
<evidence type="ECO:0000313" key="4">
    <source>
        <dbReference type="EMBL" id="QQR28629.1"/>
    </source>
</evidence>
<dbReference type="Pfam" id="PF07508">
    <property type="entry name" value="Recombinase"/>
    <property type="match status" value="1"/>
</dbReference>
<dbReference type="GO" id="GO:0003677">
    <property type="term" value="F:DNA binding"/>
    <property type="evidence" value="ECO:0007669"/>
    <property type="project" value="InterPro"/>
</dbReference>
<dbReference type="SUPFAM" id="SSF53041">
    <property type="entry name" value="Resolvase-like"/>
    <property type="match status" value="1"/>
</dbReference>
<keyword evidence="5" id="KW-1185">Reference proteome</keyword>
<name>A0A1Z2XLN0_9FIRM</name>
<evidence type="ECO:0000313" key="3">
    <source>
        <dbReference type="EMBL" id="ASB39340.1"/>
    </source>
</evidence>
<reference evidence="4 6" key="3">
    <citation type="submission" date="2020-11" db="EMBL/GenBank/DDBJ databases">
        <title>Closed and high quality bacterial genomes of the OMM12 community.</title>
        <authorList>
            <person name="Marbouty M."/>
            <person name="Lamy-Besnier Q."/>
            <person name="Debarbieux L."/>
            <person name="Koszul R."/>
        </authorList>
    </citation>
    <scope>NUCLEOTIDE SEQUENCE [LARGE SCALE GENOMIC DNA]</scope>
    <source>
        <strain evidence="4 6">KB18</strain>
    </source>
</reference>
<dbReference type="SMART" id="SM00857">
    <property type="entry name" value="Resolvase"/>
    <property type="match status" value="1"/>
</dbReference>
<dbReference type="PANTHER" id="PTHR30461">
    <property type="entry name" value="DNA-INVERTASE FROM LAMBDOID PROPHAGE"/>
    <property type="match status" value="1"/>
</dbReference>
<evidence type="ECO:0000313" key="6">
    <source>
        <dbReference type="Proteomes" id="UP000596035"/>
    </source>
</evidence>
<reference evidence="3" key="1">
    <citation type="journal article" date="2017" name="Genome Announc.">
        <title>High-Quality Whole-Genome Sequences of the Oligo-Mouse-Microbiota Bacterial Community.</title>
        <authorList>
            <person name="Garzetti D."/>
            <person name="Brugiroux S."/>
            <person name="Bunk B."/>
            <person name="Pukall R."/>
            <person name="McCoy K.D."/>
            <person name="Macpherson A.J."/>
            <person name="Stecher B."/>
        </authorList>
    </citation>
    <scope>NUCLEOTIDE SEQUENCE</scope>
    <source>
        <strain evidence="3">KB18</strain>
    </source>
</reference>
<protein>
    <submittedName>
        <fullName evidence="4">Recombinase family protein</fullName>
    </submittedName>
</protein>
<dbReference type="RefSeq" id="WP_066536855.1">
    <property type="nucleotide sequence ID" value="NZ_CP021422.1"/>
</dbReference>
<dbReference type="InterPro" id="IPR036162">
    <property type="entry name" value="Resolvase-like_N_sf"/>
</dbReference>
<dbReference type="InterPro" id="IPR038109">
    <property type="entry name" value="DNA_bind_recomb_sf"/>
</dbReference>
<evidence type="ECO:0000259" key="2">
    <source>
        <dbReference type="PROSITE" id="PS51737"/>
    </source>
</evidence>
<feature type="domain" description="Resolvase/invertase-type recombinase catalytic" evidence="1">
    <location>
        <begin position="32"/>
        <end position="183"/>
    </location>
</feature>
<dbReference type="Gene3D" id="3.90.1750.20">
    <property type="entry name" value="Putative Large Serine Recombinase, Chain B, Domain 2"/>
    <property type="match status" value="1"/>
</dbReference>